<comment type="caution">
    <text evidence="2">The sequence shown here is derived from an EMBL/GenBank/DDBJ whole genome shotgun (WGS) entry which is preliminary data.</text>
</comment>
<evidence type="ECO:0000313" key="3">
    <source>
        <dbReference type="Proteomes" id="UP001165653"/>
    </source>
</evidence>
<gene>
    <name evidence="2" type="ORF">OJ996_05840</name>
</gene>
<dbReference type="RefSeq" id="WP_264512159.1">
    <property type="nucleotide sequence ID" value="NZ_JAPDDR010000002.1"/>
</dbReference>
<protein>
    <submittedName>
        <fullName evidence="2">Uncharacterized protein</fullName>
    </submittedName>
</protein>
<name>A0ABT3FZS9_9BACT</name>
<reference evidence="2" key="1">
    <citation type="submission" date="2022-10" db="EMBL/GenBank/DDBJ databases">
        <title>Luteolibacter sp. GHJ8, whole genome shotgun sequencing project.</title>
        <authorList>
            <person name="Zhao G."/>
            <person name="Shen L."/>
        </authorList>
    </citation>
    <scope>NUCLEOTIDE SEQUENCE</scope>
    <source>
        <strain evidence="2">GHJ8</strain>
    </source>
</reference>
<dbReference type="Proteomes" id="UP001165653">
    <property type="component" value="Unassembled WGS sequence"/>
</dbReference>
<dbReference type="EMBL" id="JAPDDR010000002">
    <property type="protein sequence ID" value="MCW1913083.1"/>
    <property type="molecule type" value="Genomic_DNA"/>
</dbReference>
<accession>A0ABT3FZS9</accession>
<feature type="region of interest" description="Disordered" evidence="1">
    <location>
        <begin position="139"/>
        <end position="169"/>
    </location>
</feature>
<keyword evidence="3" id="KW-1185">Reference proteome</keyword>
<sequence length="199" mass="21322">MKASPLLVGLSLLVLSGITPLLRGAEEKIPDAPVADQDNDFKLLASESLGKVRHDQKAEDLIRAYGEPKSKGELEMLDAIGEWVQEWNYPDLGIVVKMSSEKKDGPQRVLIAIAGEACKLSSARKIKIGSTRAEVEKAYGEVQEKVPGDGPVKPGDPEPEPEEGTEGQNSFVAGSVYGGLIFTFKDGKVVEMFLGAAAE</sequence>
<evidence type="ECO:0000256" key="1">
    <source>
        <dbReference type="SAM" id="MobiDB-lite"/>
    </source>
</evidence>
<organism evidence="2 3">
    <name type="scientific">Luteolibacter rhizosphaerae</name>
    <dbReference type="NCBI Taxonomy" id="2989719"/>
    <lineage>
        <taxon>Bacteria</taxon>
        <taxon>Pseudomonadati</taxon>
        <taxon>Verrucomicrobiota</taxon>
        <taxon>Verrucomicrobiia</taxon>
        <taxon>Verrucomicrobiales</taxon>
        <taxon>Verrucomicrobiaceae</taxon>
        <taxon>Luteolibacter</taxon>
    </lineage>
</organism>
<proteinExistence type="predicted"/>
<evidence type="ECO:0000313" key="2">
    <source>
        <dbReference type="EMBL" id="MCW1913083.1"/>
    </source>
</evidence>